<dbReference type="AlphaFoldDB" id="A0A9X1MF08"/>
<dbReference type="InterPro" id="IPR012429">
    <property type="entry name" value="HGSNAT_cat"/>
</dbReference>
<keyword evidence="4" id="KW-1185">Reference proteome</keyword>
<dbReference type="Pfam" id="PF07786">
    <property type="entry name" value="HGSNAT_cat"/>
    <property type="match status" value="1"/>
</dbReference>
<name>A0A9X1MF08_9MICC</name>
<feature type="transmembrane region" description="Helical" evidence="1">
    <location>
        <begin position="12"/>
        <end position="32"/>
    </location>
</feature>
<feature type="transmembrane region" description="Helical" evidence="1">
    <location>
        <begin position="309"/>
        <end position="330"/>
    </location>
</feature>
<evidence type="ECO:0000256" key="1">
    <source>
        <dbReference type="SAM" id="Phobius"/>
    </source>
</evidence>
<dbReference type="EMBL" id="JAJFZV010000011">
    <property type="protein sequence ID" value="MCC3298411.1"/>
    <property type="molecule type" value="Genomic_DNA"/>
</dbReference>
<dbReference type="InterPro" id="IPR052529">
    <property type="entry name" value="Bact_Transport_Assoc"/>
</dbReference>
<keyword evidence="1" id="KW-0472">Membrane</keyword>
<keyword evidence="1" id="KW-0812">Transmembrane</keyword>
<dbReference type="PANTHER" id="PTHR30590">
    <property type="entry name" value="INNER MEMBRANE PROTEIN"/>
    <property type="match status" value="1"/>
</dbReference>
<feature type="transmembrane region" description="Helical" evidence="1">
    <location>
        <begin position="342"/>
        <end position="361"/>
    </location>
</feature>
<feature type="transmembrane region" description="Helical" evidence="1">
    <location>
        <begin position="78"/>
        <end position="101"/>
    </location>
</feature>
<evidence type="ECO:0000313" key="4">
    <source>
        <dbReference type="Proteomes" id="UP001139158"/>
    </source>
</evidence>
<keyword evidence="1" id="KW-1133">Transmembrane helix</keyword>
<reference evidence="3" key="1">
    <citation type="submission" date="2021-10" db="EMBL/GenBank/DDBJ databases">
        <title>Novel species in genus Arthrobacter.</title>
        <authorList>
            <person name="Liu Y."/>
        </authorList>
    </citation>
    <scope>NUCLEOTIDE SEQUENCE</scope>
    <source>
        <strain evidence="3">Zg-Y453</strain>
    </source>
</reference>
<feature type="transmembrane region" description="Helical" evidence="1">
    <location>
        <begin position="211"/>
        <end position="231"/>
    </location>
</feature>
<sequence length="399" mass="41558">MSAPGITKKVRFTGIDAARGIALVGMMAIHLLPAVSEDGGPSLAWTLFAGKSAALFALLAGVGLALSSGGTQPRTGRALTAARYGTAVRAGAVTCLGLAIAYVDMPAFIILAYYGVMFLLAVPLLGMSARALFAAAAVFAVLGPVLMQLLRGSLPEPGFDPTFTDLLTDPWQLATQLLVTGTYPAIPWMAYICAGMAIGRLRLGEWKTQSAVLAAGLGTALAAALTSALVLGPLGGLQRITEATPFLDAQAIQEVLVWGPEEYLSTSSFWWFGILAPHSTTPLDLVYTIGVAAAVLGAMLLLGHAAGRYLLPLTAAGSMTLTLYCLHLLVLGSGFYEDEPELSYALQVAAVIAFALIWRTIRRQGPLEELIAKAVNGTRRSVLARGGPVRATENGSGST</sequence>
<evidence type="ECO:0000313" key="3">
    <source>
        <dbReference type="EMBL" id="MCC3298411.1"/>
    </source>
</evidence>
<dbReference type="Proteomes" id="UP001139158">
    <property type="component" value="Unassembled WGS sequence"/>
</dbReference>
<gene>
    <name evidence="3" type="ORF">LJ757_11425</name>
</gene>
<accession>A0A9X1MF08</accession>
<dbReference type="PANTHER" id="PTHR30590:SF2">
    <property type="entry name" value="INNER MEMBRANE PROTEIN"/>
    <property type="match status" value="1"/>
</dbReference>
<dbReference type="RefSeq" id="WP_227896282.1">
    <property type="nucleotide sequence ID" value="NZ_CP099466.1"/>
</dbReference>
<feature type="transmembrane region" description="Helical" evidence="1">
    <location>
        <begin position="285"/>
        <end position="302"/>
    </location>
</feature>
<feature type="transmembrane region" description="Helical" evidence="1">
    <location>
        <begin position="107"/>
        <end position="125"/>
    </location>
</feature>
<proteinExistence type="predicted"/>
<comment type="caution">
    <text evidence="3">The sequence shown here is derived from an EMBL/GenBank/DDBJ whole genome shotgun (WGS) entry which is preliminary data.</text>
</comment>
<feature type="transmembrane region" description="Helical" evidence="1">
    <location>
        <begin position="132"/>
        <end position="154"/>
    </location>
</feature>
<feature type="domain" description="Heparan-alpha-glucosaminide N-acetyltransferase catalytic" evidence="2">
    <location>
        <begin position="11"/>
        <end position="213"/>
    </location>
</feature>
<evidence type="ECO:0000259" key="2">
    <source>
        <dbReference type="Pfam" id="PF07786"/>
    </source>
</evidence>
<feature type="transmembrane region" description="Helical" evidence="1">
    <location>
        <begin position="44"/>
        <end position="66"/>
    </location>
</feature>
<feature type="transmembrane region" description="Helical" evidence="1">
    <location>
        <begin position="174"/>
        <end position="199"/>
    </location>
</feature>
<protein>
    <submittedName>
        <fullName evidence="3">DUF1624 domain-containing protein</fullName>
    </submittedName>
</protein>
<organism evidence="3 4">
    <name type="scientific">Arthrobacter caoxuetaonis</name>
    <dbReference type="NCBI Taxonomy" id="2886935"/>
    <lineage>
        <taxon>Bacteria</taxon>
        <taxon>Bacillati</taxon>
        <taxon>Actinomycetota</taxon>
        <taxon>Actinomycetes</taxon>
        <taxon>Micrococcales</taxon>
        <taxon>Micrococcaceae</taxon>
        <taxon>Arthrobacter</taxon>
    </lineage>
</organism>